<keyword evidence="2" id="KW-0808">Transferase</keyword>
<dbReference type="Gene3D" id="3.40.50.150">
    <property type="entry name" value="Vaccinia Virus protein VP39"/>
    <property type="match status" value="1"/>
</dbReference>
<dbReference type="KEGG" id="cal:CAALFM_C202960CA"/>
<proteinExistence type="predicted"/>
<evidence type="ECO:0000313" key="3">
    <source>
        <dbReference type="Proteomes" id="UP000000559"/>
    </source>
</evidence>
<name>A0A1D8PGX0_CANAL</name>
<dbReference type="GO" id="GO:0032259">
    <property type="term" value="P:methylation"/>
    <property type="evidence" value="ECO:0007669"/>
    <property type="project" value="UniProtKB-KW"/>
</dbReference>
<evidence type="ECO:0000313" key="2">
    <source>
        <dbReference type="EMBL" id="AOW27333.1"/>
    </source>
</evidence>
<reference evidence="2 3" key="3">
    <citation type="journal article" date="2013" name="Genome Biol.">
        <title>Assembly of a phased diploid Candida albicans genome facilitates allele-specific measurements and provides a simple model for repeat and indel structure.</title>
        <authorList>
            <person name="Muzzey D."/>
            <person name="Schwartz K."/>
            <person name="Weissman J.S."/>
            <person name="Sherlock G."/>
        </authorList>
    </citation>
    <scope>NUCLEOTIDE SEQUENCE [LARGE SCALE GENOMIC DNA]</scope>
    <source>
        <strain evidence="3">SC5314 / ATCC MYA-2876</strain>
    </source>
</reference>
<dbReference type="FunCoup" id="A0A1D8PGX0">
    <property type="interactions" value="138"/>
</dbReference>
<dbReference type="CGD" id="CAL0000187167">
    <property type="gene designation" value="orf19.13230"/>
</dbReference>
<dbReference type="AlphaFoldDB" id="A0A1D8PGX0"/>
<dbReference type="SUPFAM" id="SSF53335">
    <property type="entry name" value="S-adenosyl-L-methionine-dependent methyltransferases"/>
    <property type="match status" value="1"/>
</dbReference>
<dbReference type="Proteomes" id="UP000000559">
    <property type="component" value="Chromosome 2"/>
</dbReference>
<dbReference type="VEuPathDB" id="FungiDB:C2_02960C_A"/>
<dbReference type="InterPro" id="IPR019410">
    <property type="entry name" value="Methyltransf_16"/>
</dbReference>
<dbReference type="InterPro" id="IPR029063">
    <property type="entry name" value="SAM-dependent_MTases_sf"/>
</dbReference>
<dbReference type="GeneID" id="3643011"/>
<dbReference type="SMR" id="A0A1D8PGX0"/>
<dbReference type="RefSeq" id="XP_715349.2">
    <property type="nucleotide sequence ID" value="XM_710256.2"/>
</dbReference>
<organism evidence="2 3">
    <name type="scientific">Candida albicans (strain SC5314 / ATCC MYA-2876)</name>
    <name type="common">Yeast</name>
    <dbReference type="NCBI Taxonomy" id="237561"/>
    <lineage>
        <taxon>Eukaryota</taxon>
        <taxon>Fungi</taxon>
        <taxon>Dikarya</taxon>
        <taxon>Ascomycota</taxon>
        <taxon>Saccharomycotina</taxon>
        <taxon>Pichiomycetes</taxon>
        <taxon>Debaryomycetaceae</taxon>
        <taxon>Candida/Lodderomyces clade</taxon>
        <taxon>Candida</taxon>
    </lineage>
</organism>
<dbReference type="STRING" id="237561.A0A1D8PGX0"/>
<dbReference type="InParanoid" id="A0A1D8PGX0"/>
<accession>A0A1D8PGX0</accession>
<dbReference type="Pfam" id="PF10294">
    <property type="entry name" value="Methyltransf_16"/>
    <property type="match status" value="1"/>
</dbReference>
<dbReference type="PANTHER" id="PTHR14614:SF156">
    <property type="entry name" value="PROTEIN-LYSINE N-METHYLTRANSFERASE EFM2"/>
    <property type="match status" value="1"/>
</dbReference>
<dbReference type="GO" id="GO:0008276">
    <property type="term" value="F:protein methyltransferase activity"/>
    <property type="evidence" value="ECO:0000318"/>
    <property type="project" value="GO_Central"/>
</dbReference>
<dbReference type="EMBL" id="CP017624">
    <property type="protein sequence ID" value="AOW27333.1"/>
    <property type="molecule type" value="Genomic_DNA"/>
</dbReference>
<dbReference type="OrthoDB" id="433955at2759"/>
<dbReference type="CDD" id="cd02440">
    <property type="entry name" value="AdoMet_MTases"/>
    <property type="match status" value="1"/>
</dbReference>
<sequence>MDFDPLSLYTPSPLQNEEVSIPIYQGLSEIKENENLSETLHNDSHLEPVHILDLPLLQLKPPYEVLVSILKLLSPEETFNFGGSLEHFENTAIDPDTIFQEKGVIELNTTGMTWLQSYCPRFDTLEKLAHLPRLSTSFKLNFTAEYNAYMTNLISNPLSWITNEKHIDTIQKLACLRISENCGRTAQPEIIRKIVLPNLDQWMKTKTGHLKLREPSLTNDNLGLKTWGSALILSQRLLVLDHTKYLYKSVLELGSGTGLVGMVSSLLGYPTVLTDLPEIVPNLQSNVDLNKLNNVTVSELDWTNPSSFLQTFPDAKYQTIVVSDPVYSSKHPYLVVDMINLFFDKSDPMTRVLVQIPLRPKFENERQVLWDLMEANSYLETEHEIEEGFDDFGEMKFCFKVFKKQN</sequence>
<dbReference type="eggNOG" id="KOG2793">
    <property type="taxonomic scope" value="Eukaryota"/>
</dbReference>
<evidence type="ECO:0000313" key="1">
    <source>
        <dbReference type="CGD" id="CAL0000187167"/>
    </source>
</evidence>
<dbReference type="PANTHER" id="PTHR14614">
    <property type="entry name" value="HEPATOCELLULAR CARCINOMA-ASSOCIATED ANTIGEN"/>
    <property type="match status" value="1"/>
</dbReference>
<dbReference type="GO" id="GO:0016279">
    <property type="term" value="F:protein-lysine N-methyltransferase activity"/>
    <property type="evidence" value="ECO:0007669"/>
    <property type="project" value="EnsemblFungi"/>
</dbReference>
<gene>
    <name evidence="2" type="ordered locus">CAALFM_C202960CA</name>
    <name evidence="1" type="ordered locus">orf19.13230</name>
</gene>
<keyword evidence="3" id="KW-1185">Reference proteome</keyword>
<reference evidence="2 3" key="1">
    <citation type="journal article" date="2004" name="Proc. Natl. Acad. Sci. U.S.A.">
        <title>The diploid genome sequence of Candida albicans.</title>
        <authorList>
            <person name="Jones T."/>
            <person name="Federspiel N.A."/>
            <person name="Chibana H."/>
            <person name="Dungan J."/>
            <person name="Kalman S."/>
            <person name="Magee B.B."/>
            <person name="Newport G."/>
            <person name="Thorstenson Y.R."/>
            <person name="Agabian N."/>
            <person name="Magee P.T."/>
            <person name="Davis R.W."/>
            <person name="Scherer S."/>
        </authorList>
    </citation>
    <scope>NUCLEOTIDE SEQUENCE [LARGE SCALE GENOMIC DNA]</scope>
    <source>
        <strain evidence="3">SC5314 / ATCC MYA-2876</strain>
    </source>
</reference>
<keyword evidence="2" id="KW-0489">Methyltransferase</keyword>
<protein>
    <submittedName>
        <fullName evidence="2">S-adenosylmethionine-dependent methyltransferase</fullName>
    </submittedName>
</protein>
<reference evidence="2 3" key="2">
    <citation type="journal article" date="2007" name="Genome Biol.">
        <title>Assembly of the Candida albicans genome into sixteen supercontigs aligned on the eight chromosomes.</title>
        <authorList>
            <person name="van het Hoog M."/>
            <person name="Rast T.J."/>
            <person name="Martchenko M."/>
            <person name="Grindle S."/>
            <person name="Dignard D."/>
            <person name="Hogues H."/>
            <person name="Cuomo C."/>
            <person name="Berriman M."/>
            <person name="Scherer S."/>
            <person name="Magee B.B."/>
            <person name="Whiteway M."/>
            <person name="Chibana H."/>
            <person name="Nantel A."/>
            <person name="Magee P.T."/>
        </authorList>
    </citation>
    <scope>GENOME REANNOTATION</scope>
    <source>
        <strain evidence="3">SC5314 / ATCC MYA-2876</strain>
    </source>
</reference>
<dbReference type="GO" id="GO:0045905">
    <property type="term" value="P:positive regulation of translational termination"/>
    <property type="evidence" value="ECO:0007669"/>
    <property type="project" value="EnsemblFungi"/>
</dbReference>